<dbReference type="EMBL" id="JWJG01000028">
    <property type="protein sequence ID" value="KIF81693.1"/>
    <property type="molecule type" value="Genomic_DNA"/>
</dbReference>
<sequence length="249" mass="28680">MNKGQNWVKKEALMKRIGLLLVALSFSAVALALAPEIEADRLLLQAKTALDANDYAQATASLAKAEKLGTKLPDTFYYHYGYALFKMDDIEKGRRMLERYLNETGTKGKFYREALETLNAVEKRSLEIEKIKQQKEAESRKASERQAQIDANWHTLPMAYPGYSARNRVKVHKVDGGYFYDDAPSFSMEEMADKICPQLKSRFMNEEGPWASFTNCRCDHTESGNNWDVTCYADTRSNWFLKKERQEKR</sequence>
<evidence type="ECO:0000313" key="3">
    <source>
        <dbReference type="EMBL" id="KIF82060.1"/>
    </source>
</evidence>
<dbReference type="SUPFAM" id="SSF48452">
    <property type="entry name" value="TPR-like"/>
    <property type="match status" value="1"/>
</dbReference>
<dbReference type="EMBL" id="JWJG01000004">
    <property type="protein sequence ID" value="KIF84146.1"/>
    <property type="molecule type" value="Genomic_DNA"/>
</dbReference>
<reference evidence="3 5" key="1">
    <citation type="submission" date="2014-12" db="EMBL/GenBank/DDBJ databases">
        <title>Denitrispirillum autotrophicum gen. nov., sp. nov., Denitrifying, Facultatively Autotrophic Bacteria Isolated from Rice Paddy Soil.</title>
        <authorList>
            <person name="Ishii S."/>
            <person name="Ashida N."/>
            <person name="Ohno H."/>
            <person name="Otsuka S."/>
            <person name="Yokota A."/>
            <person name="Senoo K."/>
        </authorList>
    </citation>
    <scope>NUCLEOTIDE SEQUENCE [LARGE SCALE GENOMIC DNA]</scope>
    <source>
        <strain evidence="3 5">TSA66</strain>
    </source>
</reference>
<evidence type="ECO:0000313" key="2">
    <source>
        <dbReference type="EMBL" id="KIF81693.1"/>
    </source>
</evidence>
<keyword evidence="1" id="KW-0175">Coiled coil</keyword>
<gene>
    <name evidence="4" type="ORF">TSA66_00370</name>
    <name evidence="2" type="ORF">TSA66_14285</name>
    <name evidence="3" type="ORF">TSA66_16650</name>
</gene>
<dbReference type="InterPro" id="IPR011990">
    <property type="entry name" value="TPR-like_helical_dom_sf"/>
</dbReference>
<name>A0A0C2BLD1_9BURK</name>
<evidence type="ECO:0000313" key="5">
    <source>
        <dbReference type="Proteomes" id="UP000031572"/>
    </source>
</evidence>
<dbReference type="AlphaFoldDB" id="A0A0C2BLD1"/>
<evidence type="ECO:0000313" key="4">
    <source>
        <dbReference type="EMBL" id="KIF84146.1"/>
    </source>
</evidence>
<dbReference type="EMBL" id="JWJG01000028">
    <property type="protein sequence ID" value="KIF82060.1"/>
    <property type="molecule type" value="Genomic_DNA"/>
</dbReference>
<organism evidence="3 5">
    <name type="scientific">Noviherbaspirillum autotrophicum</name>
    <dbReference type="NCBI Taxonomy" id="709839"/>
    <lineage>
        <taxon>Bacteria</taxon>
        <taxon>Pseudomonadati</taxon>
        <taxon>Pseudomonadota</taxon>
        <taxon>Betaproteobacteria</taxon>
        <taxon>Burkholderiales</taxon>
        <taxon>Oxalobacteraceae</taxon>
        <taxon>Noviherbaspirillum</taxon>
    </lineage>
</organism>
<proteinExistence type="predicted"/>
<feature type="coiled-coil region" evidence="1">
    <location>
        <begin position="118"/>
        <end position="148"/>
    </location>
</feature>
<protein>
    <recommendedName>
        <fullName evidence="6">Tetratricopeptide repeat protein</fullName>
    </recommendedName>
</protein>
<dbReference type="Proteomes" id="UP000031572">
    <property type="component" value="Unassembled WGS sequence"/>
</dbReference>
<evidence type="ECO:0008006" key="6">
    <source>
        <dbReference type="Google" id="ProtNLM"/>
    </source>
</evidence>
<comment type="caution">
    <text evidence="3">The sequence shown here is derived from an EMBL/GenBank/DDBJ whole genome shotgun (WGS) entry which is preliminary data.</text>
</comment>
<evidence type="ECO:0000256" key="1">
    <source>
        <dbReference type="SAM" id="Coils"/>
    </source>
</evidence>
<dbReference type="STRING" id="709839.TSA66_00370"/>
<dbReference type="Gene3D" id="1.25.40.10">
    <property type="entry name" value="Tetratricopeptide repeat domain"/>
    <property type="match status" value="1"/>
</dbReference>
<accession>A0A0C2BLD1</accession>
<keyword evidence="5" id="KW-1185">Reference proteome</keyword>